<dbReference type="GO" id="GO:0019318">
    <property type="term" value="P:hexose metabolic process"/>
    <property type="evidence" value="ECO:0007669"/>
    <property type="project" value="UniProtKB-UniPathway"/>
</dbReference>
<evidence type="ECO:0000256" key="2">
    <source>
        <dbReference type="ARBA" id="ARBA00005028"/>
    </source>
</evidence>
<dbReference type="EMBL" id="JACGCM010002279">
    <property type="protein sequence ID" value="KAF6142136.1"/>
    <property type="molecule type" value="Genomic_DNA"/>
</dbReference>
<dbReference type="EC" id="2.7.1.-" evidence="4"/>
<keyword evidence="3 4" id="KW-0324">Glycolysis</keyword>
<dbReference type="Proteomes" id="UP000541444">
    <property type="component" value="Unassembled WGS sequence"/>
</dbReference>
<proteinExistence type="inferred from homology"/>
<keyword evidence="4" id="KW-0547">Nucleotide-binding</keyword>
<reference evidence="6 7" key="1">
    <citation type="journal article" date="2020" name="IScience">
        <title>Genome Sequencing of the Endangered Kingdonia uniflora (Circaeasteraceae, Ranunculales) Reveals Potential Mechanisms of Evolutionary Specialization.</title>
        <authorList>
            <person name="Sun Y."/>
            <person name="Deng T."/>
            <person name="Zhang A."/>
            <person name="Moore M.J."/>
            <person name="Landis J.B."/>
            <person name="Lin N."/>
            <person name="Zhang H."/>
            <person name="Zhang X."/>
            <person name="Huang J."/>
            <person name="Zhang X."/>
            <person name="Sun H."/>
            <person name="Wang H."/>
        </authorList>
    </citation>
    <scope>NUCLEOTIDE SEQUENCE [LARGE SCALE GENOMIC DNA]</scope>
    <source>
        <strain evidence="6">TB1705</strain>
        <tissue evidence="6">Leaf</tissue>
    </source>
</reference>
<dbReference type="GO" id="GO:0001678">
    <property type="term" value="P:intracellular glucose homeostasis"/>
    <property type="evidence" value="ECO:0007669"/>
    <property type="project" value="InterPro"/>
</dbReference>
<evidence type="ECO:0000256" key="4">
    <source>
        <dbReference type="RuleBase" id="RU362007"/>
    </source>
</evidence>
<dbReference type="InterPro" id="IPR022673">
    <property type="entry name" value="Hexokinase_C"/>
</dbReference>
<protein>
    <recommendedName>
        <fullName evidence="4">Phosphotransferase</fullName>
        <ecNumber evidence="4">2.7.1.-</ecNumber>
    </recommendedName>
</protein>
<gene>
    <name evidence="6" type="ORF">GIB67_037054</name>
</gene>
<evidence type="ECO:0000313" key="7">
    <source>
        <dbReference type="Proteomes" id="UP000541444"/>
    </source>
</evidence>
<dbReference type="AlphaFoldDB" id="A0A7J7LHL2"/>
<dbReference type="UniPathway" id="UPA00242"/>
<dbReference type="Gene3D" id="3.40.367.20">
    <property type="match status" value="2"/>
</dbReference>
<dbReference type="GO" id="GO:0005524">
    <property type="term" value="F:ATP binding"/>
    <property type="evidence" value="ECO:0007669"/>
    <property type="project" value="UniProtKB-UniRule"/>
</dbReference>
<dbReference type="GO" id="GO:0005739">
    <property type="term" value="C:mitochondrion"/>
    <property type="evidence" value="ECO:0007669"/>
    <property type="project" value="TreeGrafter"/>
</dbReference>
<dbReference type="PANTHER" id="PTHR19443">
    <property type="entry name" value="HEXOKINASE"/>
    <property type="match status" value="1"/>
</dbReference>
<comment type="pathway">
    <text evidence="1">Carbohydrate degradation.</text>
</comment>
<evidence type="ECO:0000259" key="5">
    <source>
        <dbReference type="Pfam" id="PF03727"/>
    </source>
</evidence>
<keyword evidence="7" id="KW-1185">Reference proteome</keyword>
<organism evidence="6 7">
    <name type="scientific">Kingdonia uniflora</name>
    <dbReference type="NCBI Taxonomy" id="39325"/>
    <lineage>
        <taxon>Eukaryota</taxon>
        <taxon>Viridiplantae</taxon>
        <taxon>Streptophyta</taxon>
        <taxon>Embryophyta</taxon>
        <taxon>Tracheophyta</taxon>
        <taxon>Spermatophyta</taxon>
        <taxon>Magnoliopsida</taxon>
        <taxon>Ranunculales</taxon>
        <taxon>Circaeasteraceae</taxon>
        <taxon>Kingdonia</taxon>
    </lineage>
</organism>
<comment type="pathway">
    <text evidence="2">Carbohydrate metabolism; hexose metabolism.</text>
</comment>
<dbReference type="Pfam" id="PF03727">
    <property type="entry name" value="Hexokinase_2"/>
    <property type="match status" value="2"/>
</dbReference>
<dbReference type="PROSITE" id="PS51748">
    <property type="entry name" value="HEXOKINASE_2"/>
    <property type="match status" value="1"/>
</dbReference>
<sequence length="191" mass="21038">MHVTTLVDDTVGDLAIDRYHSSNVVAMVTLGMGTNVAYLGREYEVSKWNGPPPKSGSMVIDMGWGNFSSSHFPITEFDIYLDTESSNPDSTPMIREVVADVCDIVVDRGARIAGPGILDILKKLERVEAKQRTVVTVEGKLYQHYSLFRNYLHSGVWEMLESSEFADNIVIDNSNGGSRIGAIFLAASHSH</sequence>
<keyword evidence="4" id="KW-0067">ATP-binding</keyword>
<comment type="caution">
    <text evidence="6">The sequence shown here is derived from an EMBL/GenBank/DDBJ whole genome shotgun (WGS) entry which is preliminary data.</text>
</comment>
<accession>A0A7J7LHL2</accession>
<dbReference type="GO" id="GO:0005536">
    <property type="term" value="F:D-glucose binding"/>
    <property type="evidence" value="ECO:0007669"/>
    <property type="project" value="InterPro"/>
</dbReference>
<feature type="domain" description="Hexokinase C-terminal" evidence="5">
    <location>
        <begin position="94"/>
        <end position="187"/>
    </location>
</feature>
<evidence type="ECO:0000313" key="6">
    <source>
        <dbReference type="EMBL" id="KAF6142136.1"/>
    </source>
</evidence>
<evidence type="ECO:0000256" key="3">
    <source>
        <dbReference type="ARBA" id="ARBA00023152"/>
    </source>
</evidence>
<feature type="domain" description="Hexokinase C-terminal" evidence="5">
    <location>
        <begin position="28"/>
        <end position="92"/>
    </location>
</feature>
<dbReference type="OrthoDB" id="1934410at2759"/>
<dbReference type="GO" id="GO:0005829">
    <property type="term" value="C:cytosol"/>
    <property type="evidence" value="ECO:0007669"/>
    <property type="project" value="TreeGrafter"/>
</dbReference>
<dbReference type="GO" id="GO:0004396">
    <property type="term" value="F:hexokinase activity"/>
    <property type="evidence" value="ECO:0007669"/>
    <property type="project" value="UniProtKB-UniRule"/>
</dbReference>
<comment type="similarity">
    <text evidence="4">Belongs to the hexokinase family.</text>
</comment>
<keyword evidence="4" id="KW-0418">Kinase</keyword>
<dbReference type="SUPFAM" id="SSF53067">
    <property type="entry name" value="Actin-like ATPase domain"/>
    <property type="match status" value="1"/>
</dbReference>
<name>A0A7J7LHL2_9MAGN</name>
<dbReference type="GO" id="GO:0006096">
    <property type="term" value="P:glycolytic process"/>
    <property type="evidence" value="ECO:0007669"/>
    <property type="project" value="UniProtKB-KW"/>
</dbReference>
<dbReference type="InterPro" id="IPR001312">
    <property type="entry name" value="Hexokinase"/>
</dbReference>
<dbReference type="PANTHER" id="PTHR19443:SF18">
    <property type="entry name" value="HEXOKINASE-LIKE 2 PROTEIN-RELATED"/>
    <property type="match status" value="1"/>
</dbReference>
<keyword evidence="4" id="KW-0808">Transferase</keyword>
<evidence type="ECO:0000256" key="1">
    <source>
        <dbReference type="ARBA" id="ARBA00004921"/>
    </source>
</evidence>
<dbReference type="InterPro" id="IPR043129">
    <property type="entry name" value="ATPase_NBD"/>
</dbReference>